<dbReference type="InterPro" id="IPR041615">
    <property type="entry name" value="Desmoplakin_SH3"/>
</dbReference>
<dbReference type="Proteomes" id="UP000054843">
    <property type="component" value="Unassembled WGS sequence"/>
</dbReference>
<feature type="compositionally biased region" description="Polar residues" evidence="5">
    <location>
        <begin position="3894"/>
        <end position="3905"/>
    </location>
</feature>
<feature type="coiled-coil region" evidence="4">
    <location>
        <begin position="891"/>
        <end position="918"/>
    </location>
</feature>
<dbReference type="SUPFAM" id="SSF46966">
    <property type="entry name" value="Spectrin repeat"/>
    <property type="match status" value="4"/>
</dbReference>
<feature type="compositionally biased region" description="Low complexity" evidence="5">
    <location>
        <begin position="3873"/>
        <end position="3890"/>
    </location>
</feature>
<dbReference type="SUPFAM" id="SSF47576">
    <property type="entry name" value="Calponin-homology domain, CH-domain"/>
    <property type="match status" value="1"/>
</dbReference>
<feature type="region of interest" description="Disordered" evidence="5">
    <location>
        <begin position="370"/>
        <end position="393"/>
    </location>
</feature>
<feature type="region of interest" description="Disordered" evidence="5">
    <location>
        <begin position="597"/>
        <end position="646"/>
    </location>
</feature>
<dbReference type="Pfam" id="PF00681">
    <property type="entry name" value="Plectin"/>
    <property type="match status" value="1"/>
</dbReference>
<dbReference type="SMART" id="SM00250">
    <property type="entry name" value="PLEC"/>
    <property type="match status" value="19"/>
</dbReference>
<sequence length="4071" mass="459108">MKKKIISQLPYSVACDREIKVFSTRKCFIFAHFKVKFKIRQYCRLCRIWTNVWWKICIQIFEHFHNLRLVAVSIGCAVHFRRLRTSRAVALSFDAPFGRALVDNVDRWYLSMVQGRDPHVVVLSVWQGANIVGRSRCHACRPRLWVNSLPVKYVPRCVQCSYACLFTLPLVFRLDALCAFASPVASASSRTSRFFSTKSGPDILRTHFRLVDMTQRGRGNASSYFSFHLCMSSERGLSKKKKIEGPDNVDDPETEIAKEISSDSSPNNAEQQMKCMLATVRAERASIQKKAFTAWLNRLLERKSKKINDLFVDLKDGILLLNVLELLTGKQLKPDQGLLRIHHVQNVSKVLDFLTDEKVKLVNMRPEHIVDGNEKSSSSHSSSSSSSSSSSGRNSAHWNAGGCFWKTGQLVGLVSHFLSAYGTGVDGSSVLAREQNDDTVRFFCHDHHRSQQQHYHYYLLRQTDACCLLVECVWLSLYNCALFLIGFLFLFGLSTHLMYKILKSYHRKAERKHEVTCEPLTLSPQSRVASHQQQHQQQRSTSSSTVIGGGNNDNHHHHSNTKNGSGSSLLIAAQPSSGADWRAGSGAASSQILTGGGAAAASAGGGYSESSSYETHAHYERKVQRVKKTRSDRDRSSNRRSTDRRLVKVSEPWHEVERRGGLTAKEGLLNWVQDVTSGYSGVNVQNFTTSWRDGLAFNAILHRFRPDLVKWSEVLHRMKPRERLENAFELFEKEFQVSRLLDPEDLDVSHPEEKSLTVYISMLYNALSNLEMPNFQDEVMRYRLSAREFSNWLQRTINCYQNTSAHPSEKLLAEIDEFRKEEMRNKHREKQRLEKEYADLEEKLSNIDVFSVENEFTPDRLNRLWEDLLDALAARERALGGDVRVDLDELARNLNLQIGITNEKLDELLKQLEAADSNTLHGSVDMIVDGLNALESPIENFFHDVDVLRSCNHPLANEFYKQVFGLHQRRIAYLQRCQSCLQLLDSSYVSRTERERLCRNKTQVFTQVCDCIQWIEQRLKELSELEFSEKLDDLDDMLEKHKVDHAEIMDFRSAVEQCIARQAEIPAEETDEYCNYLSILEGDYCQLKKLSTGRMLDLDMLTAFVRAAQLELVWIQEREVIEVTRNWSDFANLDLSMLQNYYKQLMHEIELREAQFNDVHNQGAALLNQRHPAVEVIELYVGMMQAQWDWLLSLTQCLEVHLQDALNLSKFLEEVSNCENWFECELQVLTELSNRRFNYLNLDECESMLAQLKEMRVMMDRYGDTLISLSERSRTLSPLWQRGERITSPMLVTALCNYLEKDVVVHKDDECLLIDNSDLVRWRVRFGGGVEFEAPSVIFRIPPPDDRVALCLQRLQILFDRMRRLWLENFHSIRFMAISDSLRKVRSWDLKQFMELDPASRDGLVSALNNDANELLAELDETDPLSAQLREELNAANEHFYRLIKLAQREPDPDVKFEDDLQALDSEMSMIQELFRQILDPSPMQRALLEQVLSRWENLWDTSKMHAESIKAVEAVLTGIVEANEILNTHERTLCLYDYMPSNLDQLRNMHAELLSVQMLLQQQQAVFDDLSSNVGKLRQHVARTRFNVADHYDINNVDDDVQELTVRWENICYQVIDRLNLIESATGVLMQYQSAYENENAWLERVEKTIDDLRIDESMNPEEYQKHLDLLMAEYRNLTERTEAVEHVNREGGRFIREAKTYDSRISQYRDSIMERNPTLSFGSYSSMSGHRQVARDLEDFNRRFSQLASVILERRNVIQVWMQSYRRRREEEERQKRAQDEAARRAEEEARRRAEEEAERLRRLKEEEERRRRAAEEEAERLRRLREQEEARRAAEEARRRAEEEARRLAEAEARRRAEEEARRRADEEARRRAEEEARRRAEEEARRRAEEEARRRAEEEARRRAEEEEARRKAQEAARRRAAEEAERLRLQRAREDELRRAEEEARRRAKQAEDEAAARLRAEEEARRRAEEEARRRAEAEAAQRRADEEARRRADEELRRRADEEARRRADEEARRRAEEEARRRADEEARRRADEEARRRAEEEARRRAEEEARRRQLPKLDIKTGRQFGEAMEWGEAGELEETGDLAGVVKVSEHEDDMIMYAEETEIRTKFFELEAVKHLQTGEILTFVEAARQGVLDLKSGEFFDVTSGSRMSLEEAVRRGFVSQSLNECLNSEYGIHDPETRESITLMEAIRRGIYDPELRQLKNPRTGELLSLFDASTLGVITMDNVHRLIKMGILKLPPLHLQQAIEQAVIDLQTGTFIGRFSRETLPLTEALRNGYVTLSPTTQPGIGIALTECIEQRFIDANTGVFEDRVTGEKISLRDAVSKKTGLVNLHYREVVNTAERRRVTVEDALFRNVLNTRLGNYTDTQHRQTISLSEAYERELIQQPLTLFDVNARGLIDSTGRFVDAGTKRRMVLLEAIADGLLEPDVPHIVDSDEGEVVSIAVALERGLLTPTGEYVQHDPLRTISIQEAVNKSLIVSPLRYSFFDIKGIKDTKANRTLSFNEALEAGVIVLSSRRLVDTATNDSYMLDEIPRDCSLVDGALLSILNRPSGLVKKDHHQSFRSTPATATDELTVLEAVARGVIDSKKAVLLNSRQQHFSPRQAYESGLISLRGALLMSALFNVHPGLVMPSGAASGKSSRSSARKRAPRRARDFAAQPGLKMTLAEALHQGLVDPLKQTVVEDGREMTLQQAVDFGFIDTSTPWIVPDQGNKGPTIQESQSEEVTETSQVLAPKDTADKHVEETVTTVKRQRITETTAVGGGAGSGVSAYRAIASRGQSGRLVVPVEGMHIYDAQRKGLLDLNTGMLTVPDVDRKLTFEEAIDLGIVNSGHLQVRGGRRGPVNAAEAIEQGLLDPTGFHVDPLTKERRSLQAAIDADLVLVEAESLPDTRQATKVIQFGLGASRGGAVLSFNPTGTSTREESELGWSFNSTTGEVVDEQTGERFSLDEALRRGKVSEEDFRVVDALTERELTFSDAEKWGVVESNSKMYVNKRDARVCSLQEAAKQGLLYYVLGMPQYARDTVETRVRRQSRRVVSNKESALAGPAAFVDYSLQKVIDLGWYDSSSGLFTHPDTKKQMSLRQAIIRGLFNPYECSIRHPATGERMALLDAIQVGLIDADKGLVVDSRSGRTYDLRQACQEGIICSGVVPQSLEAAIACGRLDLSAGTVSFPDGRTALSLHDAVASGAIDPASIRVLDPATGREMSFAEAVSERVVNLSRGLVLNKTTGEASSLIQAIRSGTLKPVASADTRRYSSSASGSQEQQQQLLASSGAFFSPLATAGGDLAKTSVAAAAAAGREEMVDIGGKQVMVKVIRDEQGVEKGEYVDPETKMKFTIQLHGDPYTTRAQTSVKSTAQVQSVELSPFVELVGIDKVLDKRTGRVMPLAEAQRAGLASVDRKGKQLTKSYAVFRSDLAHALAKGVVDPTTGERLSLEDAIKSRLIDIGNLVLWHPDSSMDLAQAANVGLIDVTLAEVLPKGVCHPVSGERISTKRAIELKIINARTGEVRNPYSNEQLTWLSIVKPVYASLVMEGVYDPRKGYAVPLSRALIEGLIDARARTYCNPITGEVLSLEEASGHGLVDEGTYKLILRPLIRDHRRTAGQEMLCLLDAVRVGLVDPHARTVVVDRGATVPIANAVREGKFPRELGRLMRRVDKWTFAEALGQGLIDVAANQFTDPDSGQKMTIAAALQQGYIDTGSVEALEGADERNLSNVLESDEFDEHSGRIRDRRTGLYLTFKQAIERGIIDGDSLIYDVTAGRALTLNEALSKGRIDNSGKFVDSKTAARVSLKDAARVGLLALIASPMLAGQAAAEAIKRREAEGYRFAVEPVSSGGGSGSGAAGTADLTSSSEYHRTLRQTTTTTTTDVAPDTDTTAAGCTSPASRLSSTLWHSSDQLQQSGGGEQQQTMTTKEDASLLQSRFFDELRRQNLKPSEWEVFNPATGQSQTLEDAVESGLLDLVSGELIDPNSGQHYSIPKAVHLRWLSPAAGNAMMASLNKIIEQRTGERPDTISATPGLLVYTREVSWRGQPSELRASDADLPITGVRRLHYDDSGTTL</sequence>
<dbReference type="GO" id="GO:0031122">
    <property type="term" value="P:cytoplasmic microtubule organization"/>
    <property type="evidence" value="ECO:0007669"/>
    <property type="project" value="TreeGrafter"/>
</dbReference>
<accession>A0A0V1MA64</accession>
<dbReference type="GO" id="GO:0016020">
    <property type="term" value="C:membrane"/>
    <property type="evidence" value="ECO:0007669"/>
    <property type="project" value="TreeGrafter"/>
</dbReference>
<dbReference type="InterPro" id="IPR001715">
    <property type="entry name" value="CH_dom"/>
</dbReference>
<keyword evidence="8" id="KW-1185">Reference proteome</keyword>
<evidence type="ECO:0000256" key="1">
    <source>
        <dbReference type="ARBA" id="ARBA00022553"/>
    </source>
</evidence>
<dbReference type="SUPFAM" id="SSF75399">
    <property type="entry name" value="Plakin repeat"/>
    <property type="match status" value="11"/>
</dbReference>
<dbReference type="SMART" id="SM00033">
    <property type="entry name" value="CH"/>
    <property type="match status" value="2"/>
</dbReference>
<feature type="compositionally biased region" description="Basic and acidic residues" evidence="5">
    <location>
        <begin position="615"/>
        <end position="646"/>
    </location>
</feature>
<feature type="region of interest" description="Disordered" evidence="5">
    <location>
        <begin position="1857"/>
        <end position="2045"/>
    </location>
</feature>
<organism evidence="7 8">
    <name type="scientific">Trichinella papuae</name>
    <dbReference type="NCBI Taxonomy" id="268474"/>
    <lineage>
        <taxon>Eukaryota</taxon>
        <taxon>Metazoa</taxon>
        <taxon>Ecdysozoa</taxon>
        <taxon>Nematoda</taxon>
        <taxon>Enoplea</taxon>
        <taxon>Dorylaimia</taxon>
        <taxon>Trichinellida</taxon>
        <taxon>Trichinellidae</taxon>
        <taxon>Trichinella</taxon>
    </lineage>
</organism>
<dbReference type="InterPro" id="IPR043197">
    <property type="entry name" value="Plakin"/>
</dbReference>
<dbReference type="Gene3D" id="1.10.418.10">
    <property type="entry name" value="Calponin-like domain"/>
    <property type="match status" value="2"/>
</dbReference>
<dbReference type="InterPro" id="IPR035915">
    <property type="entry name" value="Plakin_repeat_sf"/>
</dbReference>
<evidence type="ECO:0000259" key="6">
    <source>
        <dbReference type="PROSITE" id="PS50021"/>
    </source>
</evidence>
<dbReference type="Pfam" id="PF17902">
    <property type="entry name" value="SH3_10"/>
    <property type="match status" value="1"/>
</dbReference>
<dbReference type="PANTHER" id="PTHR23169">
    <property type="entry name" value="ENVOPLAKIN"/>
    <property type="match status" value="1"/>
</dbReference>
<keyword evidence="2" id="KW-0677">Repeat</keyword>
<dbReference type="Pfam" id="PF00307">
    <property type="entry name" value="CH"/>
    <property type="match status" value="2"/>
</dbReference>
<feature type="domain" description="Calponin-homology (CH)" evidence="6">
    <location>
        <begin position="286"/>
        <end position="389"/>
    </location>
</feature>
<keyword evidence="1" id="KW-0597">Phosphoprotein</keyword>
<dbReference type="InterPro" id="IPR001101">
    <property type="entry name" value="Plectin_repeat"/>
</dbReference>
<evidence type="ECO:0000256" key="2">
    <source>
        <dbReference type="ARBA" id="ARBA00022737"/>
    </source>
</evidence>
<feature type="compositionally biased region" description="Gly residues" evidence="5">
    <location>
        <begin position="597"/>
        <end position="607"/>
    </location>
</feature>
<dbReference type="Gene3D" id="3.90.1290.10">
    <property type="entry name" value="Plakin repeat"/>
    <property type="match status" value="8"/>
</dbReference>
<dbReference type="GO" id="GO:0005737">
    <property type="term" value="C:cytoplasm"/>
    <property type="evidence" value="ECO:0007669"/>
    <property type="project" value="TreeGrafter"/>
</dbReference>
<feature type="region of interest" description="Disordered" evidence="5">
    <location>
        <begin position="3842"/>
        <end position="3926"/>
    </location>
</feature>
<dbReference type="InterPro" id="IPR036872">
    <property type="entry name" value="CH_dom_sf"/>
</dbReference>
<evidence type="ECO:0000256" key="5">
    <source>
        <dbReference type="SAM" id="MobiDB-lite"/>
    </source>
</evidence>
<feature type="region of interest" description="Disordered" evidence="5">
    <location>
        <begin position="524"/>
        <end position="569"/>
    </location>
</feature>
<dbReference type="CDD" id="cd00176">
    <property type="entry name" value="SPEC"/>
    <property type="match status" value="2"/>
</dbReference>
<dbReference type="GO" id="GO:0030056">
    <property type="term" value="C:hemidesmosome"/>
    <property type="evidence" value="ECO:0007669"/>
    <property type="project" value="TreeGrafter"/>
</dbReference>
<dbReference type="Gene3D" id="1.20.58.60">
    <property type="match status" value="6"/>
</dbReference>
<comment type="caution">
    <text evidence="7">The sequence shown here is derived from an EMBL/GenBank/DDBJ whole genome shotgun (WGS) entry which is preliminary data.</text>
</comment>
<dbReference type="PROSITE" id="PS00019">
    <property type="entry name" value="ACTININ_1"/>
    <property type="match status" value="1"/>
</dbReference>
<dbReference type="GO" id="GO:0003779">
    <property type="term" value="F:actin binding"/>
    <property type="evidence" value="ECO:0007669"/>
    <property type="project" value="UniProtKB-KW"/>
</dbReference>
<protein>
    <submittedName>
        <fullName evidence="7">Plectin</fullName>
    </submittedName>
</protein>
<evidence type="ECO:0000256" key="4">
    <source>
        <dbReference type="SAM" id="Coils"/>
    </source>
</evidence>
<dbReference type="PANTHER" id="PTHR23169:SF23">
    <property type="entry name" value="SHORT STOP, ISOFORM H"/>
    <property type="match status" value="1"/>
</dbReference>
<dbReference type="Gene3D" id="2.30.30.40">
    <property type="entry name" value="SH3 Domains"/>
    <property type="match status" value="1"/>
</dbReference>
<proteinExistence type="predicted"/>
<feature type="compositionally biased region" description="Low complexity" evidence="5">
    <location>
        <begin position="376"/>
        <end position="391"/>
    </location>
</feature>
<keyword evidence="3" id="KW-0009">Actin-binding</keyword>
<dbReference type="InterPro" id="IPR001589">
    <property type="entry name" value="Actinin_actin-bd_CS"/>
</dbReference>
<dbReference type="GO" id="GO:0005198">
    <property type="term" value="F:structural molecule activity"/>
    <property type="evidence" value="ECO:0007669"/>
    <property type="project" value="TreeGrafter"/>
</dbReference>
<feature type="compositionally biased region" description="Low complexity" evidence="5">
    <location>
        <begin position="2645"/>
        <end position="2655"/>
    </location>
</feature>
<dbReference type="PROSITE" id="PS50021">
    <property type="entry name" value="CH"/>
    <property type="match status" value="2"/>
</dbReference>
<reference evidence="7 8" key="1">
    <citation type="submission" date="2015-01" db="EMBL/GenBank/DDBJ databases">
        <title>Evolution of Trichinella species and genotypes.</title>
        <authorList>
            <person name="Korhonen P.K."/>
            <person name="Edoardo P."/>
            <person name="Giuseppe L.R."/>
            <person name="Gasser R.B."/>
        </authorList>
    </citation>
    <scope>NUCLEOTIDE SEQUENCE [LARGE SCALE GENOMIC DNA]</scope>
    <source>
        <strain evidence="7">ISS1980</strain>
    </source>
</reference>
<feature type="compositionally biased region" description="Low complexity" evidence="5">
    <location>
        <begin position="525"/>
        <end position="546"/>
    </location>
</feature>
<gene>
    <name evidence="7" type="primary">Macf1</name>
    <name evidence="7" type="ORF">T10_841</name>
</gene>
<feature type="domain" description="Calponin-homology (CH)" evidence="6">
    <location>
        <begin position="662"/>
        <end position="768"/>
    </location>
</feature>
<dbReference type="GO" id="GO:0042060">
    <property type="term" value="P:wound healing"/>
    <property type="evidence" value="ECO:0007669"/>
    <property type="project" value="TreeGrafter"/>
</dbReference>
<dbReference type="InterPro" id="IPR018159">
    <property type="entry name" value="Spectrin/alpha-actinin"/>
</dbReference>
<dbReference type="SMART" id="SM00150">
    <property type="entry name" value="SPEC"/>
    <property type="match status" value="5"/>
</dbReference>
<dbReference type="GO" id="GO:0005882">
    <property type="term" value="C:intermediate filament"/>
    <property type="evidence" value="ECO:0007669"/>
    <property type="project" value="TreeGrafter"/>
</dbReference>
<dbReference type="EMBL" id="JYDO01000161">
    <property type="protein sequence ID" value="KRZ68572.1"/>
    <property type="molecule type" value="Genomic_DNA"/>
</dbReference>
<feature type="compositionally biased region" description="Low complexity" evidence="5">
    <location>
        <begin position="3855"/>
        <end position="3864"/>
    </location>
</feature>
<evidence type="ECO:0000256" key="3">
    <source>
        <dbReference type="ARBA" id="ARBA00023203"/>
    </source>
</evidence>
<name>A0A0V1MA64_9BILA</name>
<feature type="region of interest" description="Disordered" evidence="5">
    <location>
        <begin position="2645"/>
        <end position="2665"/>
    </location>
</feature>
<evidence type="ECO:0000313" key="7">
    <source>
        <dbReference type="EMBL" id="KRZ68572.1"/>
    </source>
</evidence>
<dbReference type="GO" id="GO:0045104">
    <property type="term" value="P:intermediate filament cytoskeleton organization"/>
    <property type="evidence" value="ECO:0007669"/>
    <property type="project" value="InterPro"/>
</dbReference>
<feature type="coiled-coil region" evidence="4">
    <location>
        <begin position="823"/>
        <end position="850"/>
    </location>
</feature>
<keyword evidence="4" id="KW-0175">Coiled coil</keyword>
<evidence type="ECO:0000313" key="8">
    <source>
        <dbReference type="Proteomes" id="UP000054843"/>
    </source>
</evidence>